<dbReference type="Proteomes" id="UP000245884">
    <property type="component" value="Unassembled WGS sequence"/>
</dbReference>
<dbReference type="STRING" id="1569628.A0A316UMV9"/>
<dbReference type="GeneID" id="37028400"/>
<feature type="region of interest" description="Disordered" evidence="1">
    <location>
        <begin position="96"/>
        <end position="155"/>
    </location>
</feature>
<dbReference type="RefSeq" id="XP_025360760.1">
    <property type="nucleotide sequence ID" value="XM_025506577.1"/>
</dbReference>
<feature type="region of interest" description="Disordered" evidence="1">
    <location>
        <begin position="1"/>
        <end position="33"/>
    </location>
</feature>
<dbReference type="AlphaFoldDB" id="A0A316UMV9"/>
<dbReference type="PANTHER" id="PTHR12390">
    <property type="entry name" value="UROPORPHYRINOGEN III SYNTHASE"/>
    <property type="match status" value="1"/>
</dbReference>
<feature type="compositionally biased region" description="Low complexity" evidence="1">
    <location>
        <begin position="383"/>
        <end position="393"/>
    </location>
</feature>
<dbReference type="InterPro" id="IPR039793">
    <property type="entry name" value="UROS/Hem4"/>
</dbReference>
<feature type="compositionally biased region" description="Polar residues" evidence="1">
    <location>
        <begin position="105"/>
        <end position="123"/>
    </location>
</feature>
<name>A0A316UMV9_9BASI</name>
<feature type="compositionally biased region" description="Low complexity" evidence="1">
    <location>
        <begin position="124"/>
        <end position="154"/>
    </location>
</feature>
<feature type="compositionally biased region" description="Low complexity" evidence="1">
    <location>
        <begin position="1"/>
        <end position="18"/>
    </location>
</feature>
<dbReference type="GO" id="GO:0004852">
    <property type="term" value="F:uroporphyrinogen-III synthase activity"/>
    <property type="evidence" value="ECO:0007669"/>
    <property type="project" value="InterPro"/>
</dbReference>
<dbReference type="UniPathway" id="UPA00251">
    <property type="reaction ID" value="UER00320"/>
</dbReference>
<proteinExistence type="predicted"/>
<feature type="region of interest" description="Disordered" evidence="1">
    <location>
        <begin position="252"/>
        <end position="283"/>
    </location>
</feature>
<feature type="region of interest" description="Disordered" evidence="1">
    <location>
        <begin position="383"/>
        <end position="420"/>
    </location>
</feature>
<feature type="compositionally biased region" description="Low complexity" evidence="1">
    <location>
        <begin position="477"/>
        <end position="490"/>
    </location>
</feature>
<sequence>MASDPSSSSSPTAAHPTTVLLLRTPIPPAQGTDPYHDVFGSFCLPSFPLSALDSGAATPLALPPKMLPSGQTLADALEGQRAEGPRPEEMLLGALQEQKAKQSRGRASSPQRNYTRQQASYDGTDSSSQMGAASSSTTTSSTAPTLTTHHTTSSPPREYCIVSLPVLSSRSANQAHFDHLLAEGEWSGVVATSNRAWDAWREAVMRCSGCAGKEPKQDWTNTPFFLISARSAASFRNSKLAGVKEGWGPKVSKVYGAPNRGKEGGGGGGAKGGDDDAGDAGGKGSAGEALGQYILNWFQYQAPPATSSSADSSSSAPRKPLLILQGDKSLPALTDLLSDNDMAYETCLVYETCADPGIGKGLTGVETLLQDLSWTSRVAAASRAGSRRGSGASPKLSHSLRNEISMSSVEGGDAAEKTGEETTTTLLDPQEMPDSPSALPVDSNPLHPNYLVFFSPSGVDFSADELRKRDWLPPAPSSSSSSRSSQQRSSVESRPGIVAIGETTAKHLRELYGLQDVLVADKPEPEGVREAILRCEGQKSAVSL</sequence>
<protein>
    <submittedName>
        <fullName evidence="2">Uncharacterized protein</fullName>
    </submittedName>
</protein>
<organism evidence="2 3">
    <name type="scientific">Jaminaea rosea</name>
    <dbReference type="NCBI Taxonomy" id="1569628"/>
    <lineage>
        <taxon>Eukaryota</taxon>
        <taxon>Fungi</taxon>
        <taxon>Dikarya</taxon>
        <taxon>Basidiomycota</taxon>
        <taxon>Ustilaginomycotina</taxon>
        <taxon>Exobasidiomycetes</taxon>
        <taxon>Microstromatales</taxon>
        <taxon>Microstromatales incertae sedis</taxon>
        <taxon>Jaminaea</taxon>
    </lineage>
</organism>
<evidence type="ECO:0000256" key="1">
    <source>
        <dbReference type="SAM" id="MobiDB-lite"/>
    </source>
</evidence>
<keyword evidence="3" id="KW-1185">Reference proteome</keyword>
<dbReference type="SUPFAM" id="SSF69618">
    <property type="entry name" value="HemD-like"/>
    <property type="match status" value="1"/>
</dbReference>
<gene>
    <name evidence="2" type="ORF">BDZ90DRAFT_233293</name>
</gene>
<dbReference type="Gene3D" id="3.40.50.10090">
    <property type="match status" value="2"/>
</dbReference>
<dbReference type="GO" id="GO:0005829">
    <property type="term" value="C:cytosol"/>
    <property type="evidence" value="ECO:0007669"/>
    <property type="project" value="TreeGrafter"/>
</dbReference>
<dbReference type="EMBL" id="KZ819672">
    <property type="protein sequence ID" value="PWN26148.1"/>
    <property type="molecule type" value="Genomic_DNA"/>
</dbReference>
<dbReference type="GO" id="GO:0006780">
    <property type="term" value="P:uroporphyrinogen III biosynthetic process"/>
    <property type="evidence" value="ECO:0007669"/>
    <property type="project" value="InterPro"/>
</dbReference>
<reference evidence="2 3" key="1">
    <citation type="journal article" date="2018" name="Mol. Biol. Evol.">
        <title>Broad Genomic Sampling Reveals a Smut Pathogenic Ancestry of the Fungal Clade Ustilaginomycotina.</title>
        <authorList>
            <person name="Kijpornyongpan T."/>
            <person name="Mondo S.J."/>
            <person name="Barry K."/>
            <person name="Sandor L."/>
            <person name="Lee J."/>
            <person name="Lipzen A."/>
            <person name="Pangilinan J."/>
            <person name="LaButti K."/>
            <person name="Hainaut M."/>
            <person name="Henrissat B."/>
            <person name="Grigoriev I.V."/>
            <person name="Spatafora J.W."/>
            <person name="Aime M.C."/>
        </authorList>
    </citation>
    <scope>NUCLEOTIDE SEQUENCE [LARGE SCALE GENOMIC DNA]</scope>
    <source>
        <strain evidence="2 3">MCA 5214</strain>
    </source>
</reference>
<evidence type="ECO:0000313" key="2">
    <source>
        <dbReference type="EMBL" id="PWN26148.1"/>
    </source>
</evidence>
<dbReference type="PANTHER" id="PTHR12390:SF0">
    <property type="entry name" value="UROPORPHYRINOGEN-III SYNTHASE"/>
    <property type="match status" value="1"/>
</dbReference>
<dbReference type="GO" id="GO:0006782">
    <property type="term" value="P:protoporphyrinogen IX biosynthetic process"/>
    <property type="evidence" value="ECO:0007669"/>
    <property type="project" value="UniProtKB-UniPathway"/>
</dbReference>
<evidence type="ECO:0000313" key="3">
    <source>
        <dbReference type="Proteomes" id="UP000245884"/>
    </source>
</evidence>
<dbReference type="InterPro" id="IPR036108">
    <property type="entry name" value="4pyrrol_syn_uPrphyn_synt_sf"/>
</dbReference>
<feature type="region of interest" description="Disordered" evidence="1">
    <location>
        <begin position="472"/>
        <end position="498"/>
    </location>
</feature>
<accession>A0A316UMV9</accession>
<dbReference type="OrthoDB" id="5595751at2759"/>